<organism evidence="3 4">
    <name type="scientific">Paenibacillus turicensis</name>
    <dbReference type="NCBI Taxonomy" id="160487"/>
    <lineage>
        <taxon>Bacteria</taxon>
        <taxon>Bacillati</taxon>
        <taxon>Bacillota</taxon>
        <taxon>Bacilli</taxon>
        <taxon>Bacillales</taxon>
        <taxon>Paenibacillaceae</taxon>
        <taxon>Paenibacillus</taxon>
    </lineage>
</organism>
<comment type="caution">
    <text evidence="3">The sequence shown here is derived from an EMBL/GenBank/DDBJ whole genome shotgun (WGS) entry which is preliminary data.</text>
</comment>
<dbReference type="SUPFAM" id="SSF53335">
    <property type="entry name" value="S-adenosyl-L-methionine-dependent methyltransferases"/>
    <property type="match status" value="1"/>
</dbReference>
<dbReference type="Pfam" id="PF13649">
    <property type="entry name" value="Methyltransf_25"/>
    <property type="match status" value="1"/>
</dbReference>
<dbReference type="PANTHER" id="PTHR43861">
    <property type="entry name" value="TRANS-ACONITATE 2-METHYLTRANSFERASE-RELATED"/>
    <property type="match status" value="1"/>
</dbReference>
<evidence type="ECO:0000256" key="1">
    <source>
        <dbReference type="ARBA" id="ARBA00022679"/>
    </source>
</evidence>
<gene>
    <name evidence="3" type="ORF">J2Z32_000871</name>
</gene>
<name>A0ABS4FNU7_9BACL</name>
<dbReference type="InterPro" id="IPR029063">
    <property type="entry name" value="SAM-dependent_MTases_sf"/>
</dbReference>
<dbReference type="GO" id="GO:0032259">
    <property type="term" value="P:methylation"/>
    <property type="evidence" value="ECO:0007669"/>
    <property type="project" value="UniProtKB-KW"/>
</dbReference>
<protein>
    <submittedName>
        <fullName evidence="3">TPR repeat methyltransferase</fullName>
    </submittedName>
</protein>
<accession>A0ABS4FNU7</accession>
<dbReference type="EMBL" id="JAGGKG010000003">
    <property type="protein sequence ID" value="MBP1904254.1"/>
    <property type="molecule type" value="Genomic_DNA"/>
</dbReference>
<dbReference type="CDD" id="cd02440">
    <property type="entry name" value="AdoMet_MTases"/>
    <property type="match status" value="1"/>
</dbReference>
<sequence length="258" mass="29883">MEAYSRFAYVYDQLMEDMPYSEWISFAKKVWDKTETNPKSIVDLGCGTGSITIPLAEMGYIVTGIDLSEDMLAVAQDKLEQVSKLSPQLRNAQVRLVQQDMTRWEMPQQVDSVISFCDCINYLLTESAVVQTFEATYSALRSGGSFIFDVHHPNTFVNYDEGQPYVYDDDAISYIWTCHYEENLHQIEHNLSIFVQEGGENSSYYRRFEEVHVQRAYSIDWMMQSLYACGFKQVDCYSDFTEEPPTEETSRLFFVAIK</sequence>
<evidence type="ECO:0000259" key="2">
    <source>
        <dbReference type="Pfam" id="PF13649"/>
    </source>
</evidence>
<dbReference type="Gene3D" id="3.40.50.150">
    <property type="entry name" value="Vaccinia Virus protein VP39"/>
    <property type="match status" value="1"/>
</dbReference>
<keyword evidence="4" id="KW-1185">Reference proteome</keyword>
<dbReference type="RefSeq" id="WP_210087942.1">
    <property type="nucleotide sequence ID" value="NZ_JAGGKG010000003.1"/>
</dbReference>
<evidence type="ECO:0000313" key="4">
    <source>
        <dbReference type="Proteomes" id="UP001519272"/>
    </source>
</evidence>
<proteinExistence type="predicted"/>
<dbReference type="Proteomes" id="UP001519272">
    <property type="component" value="Unassembled WGS sequence"/>
</dbReference>
<keyword evidence="1" id="KW-0808">Transferase</keyword>
<dbReference type="GO" id="GO:0008168">
    <property type="term" value="F:methyltransferase activity"/>
    <property type="evidence" value="ECO:0007669"/>
    <property type="project" value="UniProtKB-KW"/>
</dbReference>
<reference evidence="3 4" key="1">
    <citation type="submission" date="2021-03" db="EMBL/GenBank/DDBJ databases">
        <title>Genomic Encyclopedia of Type Strains, Phase IV (KMG-IV): sequencing the most valuable type-strain genomes for metagenomic binning, comparative biology and taxonomic classification.</title>
        <authorList>
            <person name="Goeker M."/>
        </authorList>
    </citation>
    <scope>NUCLEOTIDE SEQUENCE [LARGE SCALE GENOMIC DNA]</scope>
    <source>
        <strain evidence="3 4">DSM 14349</strain>
    </source>
</reference>
<dbReference type="InterPro" id="IPR041698">
    <property type="entry name" value="Methyltransf_25"/>
</dbReference>
<keyword evidence="3" id="KW-0489">Methyltransferase</keyword>
<evidence type="ECO:0000313" key="3">
    <source>
        <dbReference type="EMBL" id="MBP1904254.1"/>
    </source>
</evidence>
<feature type="domain" description="Methyltransferase" evidence="2">
    <location>
        <begin position="41"/>
        <end position="144"/>
    </location>
</feature>
<dbReference type="Gene3D" id="2.20.25.110">
    <property type="entry name" value="S-adenosyl-L-methionine-dependent methyltransferases"/>
    <property type="match status" value="1"/>
</dbReference>